<name>A0AAN8ZCF2_9MAGN</name>
<evidence type="ECO:0000313" key="4">
    <source>
        <dbReference type="EMBL" id="KAK6932717.1"/>
    </source>
</evidence>
<dbReference type="InterPro" id="IPR019775">
    <property type="entry name" value="WD40_repeat_CS"/>
</dbReference>
<evidence type="ECO:0000313" key="5">
    <source>
        <dbReference type="Proteomes" id="UP001370490"/>
    </source>
</evidence>
<dbReference type="PROSITE" id="PS50082">
    <property type="entry name" value="WD_REPEATS_2"/>
    <property type="match status" value="1"/>
</dbReference>
<organism evidence="4 5">
    <name type="scientific">Dillenia turbinata</name>
    <dbReference type="NCBI Taxonomy" id="194707"/>
    <lineage>
        <taxon>Eukaryota</taxon>
        <taxon>Viridiplantae</taxon>
        <taxon>Streptophyta</taxon>
        <taxon>Embryophyta</taxon>
        <taxon>Tracheophyta</taxon>
        <taxon>Spermatophyta</taxon>
        <taxon>Magnoliopsida</taxon>
        <taxon>eudicotyledons</taxon>
        <taxon>Gunneridae</taxon>
        <taxon>Pentapetalae</taxon>
        <taxon>Dilleniales</taxon>
        <taxon>Dilleniaceae</taxon>
        <taxon>Dillenia</taxon>
    </lineage>
</organism>
<reference evidence="4 5" key="1">
    <citation type="submission" date="2023-12" db="EMBL/GenBank/DDBJ databases">
        <title>A high-quality genome assembly for Dillenia turbinata (Dilleniales).</title>
        <authorList>
            <person name="Chanderbali A."/>
        </authorList>
    </citation>
    <scope>NUCLEOTIDE SEQUENCE [LARGE SCALE GENOMIC DNA]</scope>
    <source>
        <strain evidence="4">LSX21</strain>
        <tissue evidence="4">Leaf</tissue>
    </source>
</reference>
<accession>A0AAN8ZCF2</accession>
<keyword evidence="2" id="KW-0677">Repeat</keyword>
<protein>
    <submittedName>
        <fullName evidence="4">Uncharacterized protein</fullName>
    </submittedName>
</protein>
<proteinExistence type="predicted"/>
<keyword evidence="1 3" id="KW-0853">WD repeat</keyword>
<dbReference type="PANTHER" id="PTHR45296:SF1">
    <property type="entry name" value="TRANSDUCIN_WD40 REPEAT-LIKE SUPERFAMILY PROTEIN"/>
    <property type="match status" value="1"/>
</dbReference>
<comment type="caution">
    <text evidence="4">The sequence shown here is derived from an EMBL/GenBank/DDBJ whole genome shotgun (WGS) entry which is preliminary data.</text>
</comment>
<keyword evidence="5" id="KW-1185">Reference proteome</keyword>
<dbReference type="PANTHER" id="PTHR45296">
    <property type="entry name" value="TRANSDUCIN/WD40 REPEAT-LIKE SUPERFAMILY PROTEIN"/>
    <property type="match status" value="1"/>
</dbReference>
<gene>
    <name evidence="4" type="ORF">RJ641_002341</name>
</gene>
<feature type="repeat" description="WD" evidence="3">
    <location>
        <begin position="109"/>
        <end position="138"/>
    </location>
</feature>
<dbReference type="SUPFAM" id="SSF50978">
    <property type="entry name" value="WD40 repeat-like"/>
    <property type="match status" value="1"/>
</dbReference>
<dbReference type="InterPro" id="IPR015943">
    <property type="entry name" value="WD40/YVTN_repeat-like_dom_sf"/>
</dbReference>
<evidence type="ECO:0000256" key="3">
    <source>
        <dbReference type="PROSITE-ProRule" id="PRU00221"/>
    </source>
</evidence>
<dbReference type="PROSITE" id="PS00678">
    <property type="entry name" value="WD_REPEATS_1"/>
    <property type="match status" value="1"/>
</dbReference>
<dbReference type="Gene3D" id="2.130.10.10">
    <property type="entry name" value="YVTN repeat-like/Quinoprotein amine dehydrogenase"/>
    <property type="match status" value="1"/>
</dbReference>
<dbReference type="Proteomes" id="UP001370490">
    <property type="component" value="Unassembled WGS sequence"/>
</dbReference>
<evidence type="ECO:0000256" key="2">
    <source>
        <dbReference type="ARBA" id="ARBA00022737"/>
    </source>
</evidence>
<dbReference type="InterPro" id="IPR036322">
    <property type="entry name" value="WD40_repeat_dom_sf"/>
</dbReference>
<dbReference type="AlphaFoldDB" id="A0AAN8ZCF2"/>
<evidence type="ECO:0000256" key="1">
    <source>
        <dbReference type="ARBA" id="ARBA00022574"/>
    </source>
</evidence>
<dbReference type="EMBL" id="JBAMMX010000010">
    <property type="protein sequence ID" value="KAK6932717.1"/>
    <property type="molecule type" value="Genomic_DNA"/>
</dbReference>
<sequence>MRETVRELRGHGATATCCAAFRHRPGLIATSGEVSCNLRSSFLATADDGGDVKDAAVVSRTLWQSSLVAMIQSLCCGTSQKGVHKKLWILVIIFTDLCHLNSFRAFSLFEDKGILIISGGNDKLVKVWDVEETGSSNDLL</sequence>
<dbReference type="InterPro" id="IPR001680">
    <property type="entry name" value="WD40_rpt"/>
</dbReference>